<name>A0A0N4YHE7_NIPBR</name>
<keyword evidence="1" id="KW-0472">Membrane</keyword>
<organism evidence="4">
    <name type="scientific">Nippostrongylus brasiliensis</name>
    <name type="common">Rat hookworm</name>
    <dbReference type="NCBI Taxonomy" id="27835"/>
    <lineage>
        <taxon>Eukaryota</taxon>
        <taxon>Metazoa</taxon>
        <taxon>Ecdysozoa</taxon>
        <taxon>Nematoda</taxon>
        <taxon>Chromadorea</taxon>
        <taxon>Rhabditida</taxon>
        <taxon>Rhabditina</taxon>
        <taxon>Rhabditomorpha</taxon>
        <taxon>Strongyloidea</taxon>
        <taxon>Heligmosomidae</taxon>
        <taxon>Nippostrongylus</taxon>
    </lineage>
</organism>
<dbReference type="EMBL" id="UYSL01022130">
    <property type="protein sequence ID" value="VDL79878.1"/>
    <property type="molecule type" value="Genomic_DNA"/>
</dbReference>
<evidence type="ECO:0000313" key="2">
    <source>
        <dbReference type="EMBL" id="VDL79878.1"/>
    </source>
</evidence>
<accession>A0A0N4YHE7</accession>
<reference evidence="2 3" key="2">
    <citation type="submission" date="2018-11" db="EMBL/GenBank/DDBJ databases">
        <authorList>
            <consortium name="Pathogen Informatics"/>
        </authorList>
    </citation>
    <scope>NUCLEOTIDE SEQUENCE [LARGE SCALE GENOMIC DNA]</scope>
</reference>
<evidence type="ECO:0000313" key="3">
    <source>
        <dbReference type="Proteomes" id="UP000271162"/>
    </source>
</evidence>
<feature type="transmembrane region" description="Helical" evidence="1">
    <location>
        <begin position="20"/>
        <end position="43"/>
    </location>
</feature>
<evidence type="ECO:0000256" key="1">
    <source>
        <dbReference type="SAM" id="Phobius"/>
    </source>
</evidence>
<evidence type="ECO:0000313" key="4">
    <source>
        <dbReference type="WBParaSite" id="NBR_0001628201-mRNA-1"/>
    </source>
</evidence>
<feature type="transmembrane region" description="Helical" evidence="1">
    <location>
        <begin position="73"/>
        <end position="95"/>
    </location>
</feature>
<dbReference type="Proteomes" id="UP000271162">
    <property type="component" value="Unassembled WGS sequence"/>
</dbReference>
<sequence>MTLDELDYLIPHGRTMFTLLLTLNFWATAGCYSVLALFMFLAVRHPIIYRVKITSKRTSEVNQHLMSIVRMSLNIFAFAISCVVMAAFVSIPIALKGQIDDLNSELLAANWMIFSRSNEHGIEFLRKCAEMNVMPISVISGSGRYFRFRSPTVDTGIAAGTAQPPRRKINHLRFDQRVL</sequence>
<dbReference type="WBParaSite" id="NBR_0001628201-mRNA-1">
    <property type="protein sequence ID" value="NBR_0001628201-mRNA-1"/>
    <property type="gene ID" value="NBR_0001628201"/>
</dbReference>
<proteinExistence type="predicted"/>
<keyword evidence="3" id="KW-1185">Reference proteome</keyword>
<keyword evidence="1" id="KW-0812">Transmembrane</keyword>
<reference evidence="4" key="1">
    <citation type="submission" date="2017-02" db="UniProtKB">
        <authorList>
            <consortium name="WormBaseParasite"/>
        </authorList>
    </citation>
    <scope>IDENTIFICATION</scope>
</reference>
<dbReference type="STRING" id="27835.A0A0N4YHE7"/>
<dbReference type="AlphaFoldDB" id="A0A0N4YHE7"/>
<keyword evidence="1" id="KW-1133">Transmembrane helix</keyword>
<protein>
    <submittedName>
        <fullName evidence="4">G protein-coupled receptor</fullName>
    </submittedName>
</protein>
<gene>
    <name evidence="2" type="ORF">NBR_LOCUS16283</name>
</gene>